<keyword evidence="2" id="KW-0456">Lyase</keyword>
<evidence type="ECO:0000313" key="2">
    <source>
        <dbReference type="EMBL" id="KAB2817598.1"/>
    </source>
</evidence>
<dbReference type="EC" id="4.2.1.45" evidence="2"/>
<name>A0A6L3ZJ67_9FLAO</name>
<dbReference type="InterPro" id="IPR036291">
    <property type="entry name" value="NAD(P)-bd_dom_sf"/>
</dbReference>
<dbReference type="RefSeq" id="WP_151692265.1">
    <property type="nucleotide sequence ID" value="NZ_BMGX01000002.1"/>
</dbReference>
<proteinExistence type="predicted"/>
<dbReference type="Pfam" id="PF16363">
    <property type="entry name" value="GDP_Man_Dehyd"/>
    <property type="match status" value="1"/>
</dbReference>
<dbReference type="OrthoDB" id="9779041at2"/>
<comment type="caution">
    <text evidence="2">The sequence shown here is derived from an EMBL/GenBank/DDBJ whole genome shotgun (WGS) entry which is preliminary data.</text>
</comment>
<dbReference type="Gene3D" id="3.90.25.10">
    <property type="entry name" value="UDP-galactose 4-epimerase, domain 1"/>
    <property type="match status" value="1"/>
</dbReference>
<dbReference type="Gene3D" id="3.40.50.720">
    <property type="entry name" value="NAD(P)-binding Rossmann-like Domain"/>
    <property type="match status" value="1"/>
</dbReference>
<dbReference type="NCBIfam" id="TIGR02622">
    <property type="entry name" value="CDP_4_6_dhtase"/>
    <property type="match status" value="1"/>
</dbReference>
<dbReference type="CDD" id="cd05252">
    <property type="entry name" value="CDP_GD_SDR_e"/>
    <property type="match status" value="1"/>
</dbReference>
<organism evidence="2 3">
    <name type="scientific">Phaeocystidibacter marisrubri</name>
    <dbReference type="NCBI Taxonomy" id="1577780"/>
    <lineage>
        <taxon>Bacteria</taxon>
        <taxon>Pseudomonadati</taxon>
        <taxon>Bacteroidota</taxon>
        <taxon>Flavobacteriia</taxon>
        <taxon>Flavobacteriales</taxon>
        <taxon>Phaeocystidibacteraceae</taxon>
        <taxon>Phaeocystidibacter</taxon>
    </lineage>
</organism>
<evidence type="ECO:0000313" key="3">
    <source>
        <dbReference type="Proteomes" id="UP000484164"/>
    </source>
</evidence>
<feature type="domain" description="NAD(P)-binding" evidence="1">
    <location>
        <begin position="13"/>
        <end position="321"/>
    </location>
</feature>
<dbReference type="InterPro" id="IPR013445">
    <property type="entry name" value="CDP_4_6_deHydtase"/>
</dbReference>
<protein>
    <submittedName>
        <fullName evidence="2">CDP-glucose 4,6-dehydratase</fullName>
        <ecNumber evidence="2">4.2.1.45</ecNumber>
    </submittedName>
</protein>
<dbReference type="Proteomes" id="UP000484164">
    <property type="component" value="Unassembled WGS sequence"/>
</dbReference>
<dbReference type="EMBL" id="WBVQ01000001">
    <property type="protein sequence ID" value="KAB2817598.1"/>
    <property type="molecule type" value="Genomic_DNA"/>
</dbReference>
<dbReference type="AlphaFoldDB" id="A0A6L3ZJ67"/>
<sequence length="362" mass="41148">MKFLEVYRGKKVIVTGHTGFKGSWMSYWLHSVGAHVVGIGLDPKREEDLYHQLELSSKIVDYREDIRNLSKMVEIFEAEQPDFVFHMAAQALVIDGYNDPVYTYEVNVTGTANILEALRSLSKKAVGVFITTDKVYENKEWEWPYRESDELGGYDPYSSSKAAAEILIQSFRKSFFNPNSYDDHLKSVASVRAGNVIGGGDWSDNRIVPDCMKSIQQSKDIELRSPLAVRPWQHVLEPIGGYLLLGAKMFENPTELCEAFNFGPEAENVLTVKDLVDGFVKLSGKVSWIDVSDKKVHHEANLLTLDINKAKKRLNWHPILGPSDTIKYTFDWYMSVAESGAEQLCSIQINDYSERWNSKRES</sequence>
<dbReference type="PANTHER" id="PTHR43000">
    <property type="entry name" value="DTDP-D-GLUCOSE 4,6-DEHYDRATASE-RELATED"/>
    <property type="match status" value="1"/>
</dbReference>
<gene>
    <name evidence="2" type="primary">rfbG</name>
    <name evidence="2" type="ORF">F8C82_04135</name>
</gene>
<accession>A0A6L3ZJ67</accession>
<dbReference type="GO" id="GO:0047733">
    <property type="term" value="F:CDP-glucose 4,6-dehydratase activity"/>
    <property type="evidence" value="ECO:0007669"/>
    <property type="project" value="UniProtKB-EC"/>
</dbReference>
<reference evidence="2 3" key="1">
    <citation type="submission" date="2019-10" db="EMBL/GenBank/DDBJ databases">
        <title>Genome sequence of Phaeocystidibacter marisrubri JCM30614 (type strain).</title>
        <authorList>
            <person name="Bowman J.P."/>
        </authorList>
    </citation>
    <scope>NUCLEOTIDE SEQUENCE [LARGE SCALE GENOMIC DNA]</scope>
    <source>
        <strain evidence="2 3">JCM 30614</strain>
    </source>
</reference>
<keyword evidence="3" id="KW-1185">Reference proteome</keyword>
<evidence type="ECO:0000259" key="1">
    <source>
        <dbReference type="Pfam" id="PF16363"/>
    </source>
</evidence>
<dbReference type="SUPFAM" id="SSF51735">
    <property type="entry name" value="NAD(P)-binding Rossmann-fold domains"/>
    <property type="match status" value="1"/>
</dbReference>
<dbReference type="InterPro" id="IPR016040">
    <property type="entry name" value="NAD(P)-bd_dom"/>
</dbReference>